<reference evidence="2" key="2">
    <citation type="submission" date="2020-09" db="EMBL/GenBank/DDBJ databases">
        <authorList>
            <person name="Sun Q."/>
            <person name="Sedlacek I."/>
        </authorList>
    </citation>
    <scope>NUCLEOTIDE SEQUENCE</scope>
    <source>
        <strain evidence="2">CCM 7664</strain>
    </source>
</reference>
<dbReference type="InterPro" id="IPR025737">
    <property type="entry name" value="FApF"/>
</dbReference>
<name>A0A8J3B122_9BURK</name>
<protein>
    <recommendedName>
        <fullName evidence="4">Phenol degradation protein</fullName>
    </recommendedName>
</protein>
<feature type="chain" id="PRO_5035223054" description="Phenol degradation protein" evidence="1">
    <location>
        <begin position="25"/>
        <end position="317"/>
    </location>
</feature>
<gene>
    <name evidence="2" type="ORF">GCM10011430_00190</name>
</gene>
<keyword evidence="3" id="KW-1185">Reference proteome</keyword>
<dbReference type="Proteomes" id="UP000627205">
    <property type="component" value="Unassembled WGS sequence"/>
</dbReference>
<feature type="signal peptide" evidence="1">
    <location>
        <begin position="1"/>
        <end position="24"/>
    </location>
</feature>
<evidence type="ECO:0000313" key="2">
    <source>
        <dbReference type="EMBL" id="GGI52845.1"/>
    </source>
</evidence>
<dbReference type="EMBL" id="BMDP01000001">
    <property type="protein sequence ID" value="GGI52845.1"/>
    <property type="molecule type" value="Genomic_DNA"/>
</dbReference>
<evidence type="ECO:0000313" key="3">
    <source>
        <dbReference type="Proteomes" id="UP000627205"/>
    </source>
</evidence>
<evidence type="ECO:0000256" key="1">
    <source>
        <dbReference type="SAM" id="SignalP"/>
    </source>
</evidence>
<sequence length="317" mass="33957">MGKAVVALAAISMATAPMAPVAWADEGGTSFWLPGQFGSFAALPSAPGWSLPMMYYHASANQSANKTTQRGGRITAGLDAKVDMLFLLPTYVFEKPFLGGQASLGVGGALMSMDAGIDATLTGPRGGTLSGSESDSVTAGSDLYTQGIVKWNKGVHNYMAYTMLGTPIGAYKEERLINPGTNHWSLDGGGGYTYFDKKNEFSAVLGFTYNFENDDTDYQNGVDAHLDWGASRFISESTHVGLVGYFYQQVSGDSGSGARLGDYKSSVTAIGPQIGHFFAVDKAKWYVNLKGYYEFDAENRPEGWNLWVSLLIPLGSQ</sequence>
<dbReference type="AlphaFoldDB" id="A0A8J3B122"/>
<proteinExistence type="predicted"/>
<accession>A0A8J3B122</accession>
<organism evidence="2 3">
    <name type="scientific">Oxalicibacterium solurbis</name>
    <dbReference type="NCBI Taxonomy" id="69280"/>
    <lineage>
        <taxon>Bacteria</taxon>
        <taxon>Pseudomonadati</taxon>
        <taxon>Pseudomonadota</taxon>
        <taxon>Betaproteobacteria</taxon>
        <taxon>Burkholderiales</taxon>
        <taxon>Oxalobacteraceae</taxon>
        <taxon>Oxalicibacterium</taxon>
    </lineage>
</organism>
<reference evidence="2" key="1">
    <citation type="journal article" date="2014" name="Int. J. Syst. Evol. Microbiol.">
        <title>Complete genome sequence of Corynebacterium casei LMG S-19264T (=DSM 44701T), isolated from a smear-ripened cheese.</title>
        <authorList>
            <consortium name="US DOE Joint Genome Institute (JGI-PGF)"/>
            <person name="Walter F."/>
            <person name="Albersmeier A."/>
            <person name="Kalinowski J."/>
            <person name="Ruckert C."/>
        </authorList>
    </citation>
    <scope>NUCLEOTIDE SEQUENCE</scope>
    <source>
        <strain evidence="2">CCM 7664</strain>
    </source>
</reference>
<dbReference type="Pfam" id="PF13557">
    <property type="entry name" value="Phenol_MetA_deg"/>
    <property type="match status" value="1"/>
</dbReference>
<comment type="caution">
    <text evidence="2">The sequence shown here is derived from an EMBL/GenBank/DDBJ whole genome shotgun (WGS) entry which is preliminary data.</text>
</comment>
<keyword evidence="1" id="KW-0732">Signal</keyword>
<evidence type="ECO:0008006" key="4">
    <source>
        <dbReference type="Google" id="ProtNLM"/>
    </source>
</evidence>